<organism evidence="7 8">
    <name type="scientific">Aspergillus flavus (strain ATCC 200026 / FGSC A1120 / IAM 13836 / NRRL 3357 / JCM 12722 / SRRC 167)</name>
    <dbReference type="NCBI Taxonomy" id="332952"/>
    <lineage>
        <taxon>Eukaryota</taxon>
        <taxon>Fungi</taxon>
        <taxon>Dikarya</taxon>
        <taxon>Ascomycota</taxon>
        <taxon>Pezizomycotina</taxon>
        <taxon>Eurotiomycetes</taxon>
        <taxon>Eurotiomycetidae</taxon>
        <taxon>Eurotiales</taxon>
        <taxon>Aspergillaceae</taxon>
        <taxon>Aspergillus</taxon>
        <taxon>Aspergillus subgen. Circumdati</taxon>
    </lineage>
</organism>
<gene>
    <name evidence="7" type="ORF">F9C07_7067</name>
</gene>
<protein>
    <recommendedName>
        <fullName evidence="1">catechol O-methyltransferase</fullName>
        <ecNumber evidence="1">2.1.1.6</ecNumber>
    </recommendedName>
</protein>
<evidence type="ECO:0000256" key="1">
    <source>
        <dbReference type="ARBA" id="ARBA00012880"/>
    </source>
</evidence>
<dbReference type="AlphaFoldDB" id="A0A7U2QVD2"/>
<evidence type="ECO:0000256" key="6">
    <source>
        <dbReference type="ARBA" id="ARBA00023453"/>
    </source>
</evidence>
<dbReference type="PANTHER" id="PTHR43836">
    <property type="entry name" value="CATECHOL O-METHYLTRANSFERASE 1-RELATED"/>
    <property type="match status" value="1"/>
</dbReference>
<sequence length="281" mass="31622">MPYKPEEEIYVRDIPLSYMWKYLKTNQPPPKKCNDGREQELLKFIQNHPRYSEMKGSPEAVLAAIDEFGCTKDFLMNVGQEKGRVVTGLIAQEKPKTFLEIGGYVGFSAILFGNEFRNSGGQKYLSLELNPTFASVARELIALAGLDQTVEIIEGPCRESLRKLHQQGAGAFDVVFIDHAKVLYFNELKLCEELGFVQPGTTVMADDMVRQGNAQYSAYVRDSPAVKRQRYEEEKANQENGDVSLGNPSLIYETTMFHGLDPCGTEVSQPAGWQVISRMKF</sequence>
<dbReference type="EC" id="2.1.1.6" evidence="1"/>
<evidence type="ECO:0000256" key="3">
    <source>
        <dbReference type="ARBA" id="ARBA00022679"/>
    </source>
</evidence>
<reference evidence="8" key="1">
    <citation type="journal article" date="2021" name="G3 (Bethesda)">
        <title>Chromosome assembled and annotated genome sequence of Aspergillus flavus NRRL 3357.</title>
        <authorList>
            <person name="Skerker J.M."/>
            <person name="Pianalto K.M."/>
            <person name="Mondo S.J."/>
            <person name="Yang K."/>
            <person name="Arkin A.P."/>
            <person name="Keller N.P."/>
            <person name="Grigoriev I.V."/>
            <person name="Louise Glass N.L."/>
        </authorList>
    </citation>
    <scope>NUCLEOTIDE SEQUENCE [LARGE SCALE GENOMIC DNA]</scope>
    <source>
        <strain evidence="8">ATCC 200026 / FGSC A1120 / IAM 13836 / NRRL 3357 / JCM 12722 / SRRC 167</strain>
    </source>
</reference>
<dbReference type="VEuPathDB" id="FungiDB:F9C07_7067"/>
<keyword evidence="3" id="KW-0808">Transferase</keyword>
<dbReference type="Proteomes" id="UP000596276">
    <property type="component" value="Chromosome 3"/>
</dbReference>
<dbReference type="InterPro" id="IPR029063">
    <property type="entry name" value="SAM-dependent_MTases_sf"/>
</dbReference>
<keyword evidence="8" id="KW-1185">Reference proteome</keyword>
<evidence type="ECO:0000256" key="5">
    <source>
        <dbReference type="ARBA" id="ARBA00022939"/>
    </source>
</evidence>
<keyword evidence="4" id="KW-0949">S-adenosyl-L-methionine</keyword>
<keyword evidence="5" id="KW-0128">Catecholamine metabolism</keyword>
<dbReference type="Pfam" id="PF01596">
    <property type="entry name" value="Methyltransf_3"/>
    <property type="match status" value="1"/>
</dbReference>
<evidence type="ECO:0000313" key="8">
    <source>
        <dbReference type="Proteomes" id="UP000596276"/>
    </source>
</evidence>
<dbReference type="VEuPathDB" id="FungiDB:AFLA_005515"/>
<dbReference type="SUPFAM" id="SSF53335">
    <property type="entry name" value="S-adenosyl-L-methionine-dependent methyltransferases"/>
    <property type="match status" value="1"/>
</dbReference>
<dbReference type="GO" id="GO:0006584">
    <property type="term" value="P:catecholamine metabolic process"/>
    <property type="evidence" value="ECO:0007669"/>
    <property type="project" value="UniProtKB-KW"/>
</dbReference>
<dbReference type="PROSITE" id="PS51682">
    <property type="entry name" value="SAM_OMT_I"/>
    <property type="match status" value="1"/>
</dbReference>
<evidence type="ECO:0000256" key="2">
    <source>
        <dbReference type="ARBA" id="ARBA00022603"/>
    </source>
</evidence>
<evidence type="ECO:0000256" key="4">
    <source>
        <dbReference type="ARBA" id="ARBA00022691"/>
    </source>
</evidence>
<dbReference type="InterPro" id="IPR002935">
    <property type="entry name" value="SAM_O-MeTrfase"/>
</dbReference>
<dbReference type="EMBL" id="CP044620">
    <property type="protein sequence ID" value="QRD86218.1"/>
    <property type="molecule type" value="Genomic_DNA"/>
</dbReference>
<evidence type="ECO:0000313" key="7">
    <source>
        <dbReference type="EMBL" id="QRD86218.1"/>
    </source>
</evidence>
<keyword evidence="2" id="KW-0489">Methyltransferase</keyword>
<name>A0A7U2QVD2_ASPFN</name>
<dbReference type="GO" id="GO:0032259">
    <property type="term" value="P:methylation"/>
    <property type="evidence" value="ECO:0007669"/>
    <property type="project" value="UniProtKB-KW"/>
</dbReference>
<dbReference type="GO" id="GO:0008171">
    <property type="term" value="F:O-methyltransferase activity"/>
    <property type="evidence" value="ECO:0007669"/>
    <property type="project" value="InterPro"/>
</dbReference>
<dbReference type="OMA" id="AIDEFGC"/>
<dbReference type="PANTHER" id="PTHR43836:SF6">
    <property type="entry name" value="PUTATIVE (AFU_ORTHOLOGUE AFUA_2G00150)-RELATED"/>
    <property type="match status" value="1"/>
</dbReference>
<comment type="similarity">
    <text evidence="6">Belongs to the class I-like SAM-binding methyltransferase superfamily. Cation-dependent O-methyltransferase family.</text>
</comment>
<proteinExistence type="inferred from homology"/>
<dbReference type="Gene3D" id="3.40.50.150">
    <property type="entry name" value="Vaccinia Virus protein VP39"/>
    <property type="match status" value="1"/>
</dbReference>
<accession>A0A7U2QVD2</accession>